<keyword evidence="8 10" id="KW-0704">Schiff base</keyword>
<dbReference type="GO" id="GO:0008295">
    <property type="term" value="P:spermidine biosynthetic process"/>
    <property type="evidence" value="ECO:0007669"/>
    <property type="project" value="UniProtKB-UniRule"/>
</dbReference>
<keyword evidence="4 10" id="KW-0745">Spermidine biosynthesis</keyword>
<evidence type="ECO:0000256" key="10">
    <source>
        <dbReference type="HAMAP-Rule" id="MF_00464"/>
    </source>
</evidence>
<dbReference type="GO" id="GO:0004014">
    <property type="term" value="F:adenosylmethionine decarboxylase activity"/>
    <property type="evidence" value="ECO:0007669"/>
    <property type="project" value="UniProtKB-UniRule"/>
</dbReference>
<keyword evidence="3 10" id="KW-0068">Autocatalytic cleavage</keyword>
<evidence type="ECO:0000256" key="4">
    <source>
        <dbReference type="ARBA" id="ARBA00023066"/>
    </source>
</evidence>
<feature type="chain" id="PRO_5023358940" description="S-adenosylmethionine decarboxylase alpha chain" evidence="10">
    <location>
        <begin position="151"/>
        <end position="208"/>
    </location>
</feature>
<dbReference type="eggNOG" id="COG1586">
    <property type="taxonomic scope" value="Bacteria"/>
</dbReference>
<organism evidence="12 13">
    <name type="scientific">Fimbriimonas ginsengisoli Gsoil 348</name>
    <dbReference type="NCBI Taxonomy" id="661478"/>
    <lineage>
        <taxon>Bacteria</taxon>
        <taxon>Bacillati</taxon>
        <taxon>Armatimonadota</taxon>
        <taxon>Fimbriimonadia</taxon>
        <taxon>Fimbriimonadales</taxon>
        <taxon>Fimbriimonadaceae</taxon>
        <taxon>Fimbriimonas</taxon>
    </lineage>
</organism>
<evidence type="ECO:0000313" key="12">
    <source>
        <dbReference type="EMBL" id="AIE83880.1"/>
    </source>
</evidence>
<evidence type="ECO:0000256" key="1">
    <source>
        <dbReference type="ARBA" id="ARBA00022691"/>
    </source>
</evidence>
<dbReference type="UniPathway" id="UPA00331">
    <property type="reaction ID" value="UER00451"/>
</dbReference>
<proteinExistence type="inferred from homology"/>
<dbReference type="InterPro" id="IPR017716">
    <property type="entry name" value="S-AdoMet_deCOase_pro-enz"/>
</dbReference>
<keyword evidence="7 10" id="KW-0456">Lyase</keyword>
<keyword evidence="13" id="KW-1185">Reference proteome</keyword>
<dbReference type="InterPro" id="IPR003826">
    <property type="entry name" value="AdoMetDC_fam_prok"/>
</dbReference>
<evidence type="ECO:0000256" key="8">
    <source>
        <dbReference type="ARBA" id="ARBA00023270"/>
    </source>
</evidence>
<dbReference type="AlphaFoldDB" id="A0A068NM68"/>
<dbReference type="PANTHER" id="PTHR33866:SF2">
    <property type="entry name" value="S-ADENOSYLMETHIONINE DECARBOXYLASE PROENZYME"/>
    <property type="match status" value="1"/>
</dbReference>
<dbReference type="NCBIfam" id="TIGR03330">
    <property type="entry name" value="SAM_DCase_Bsu"/>
    <property type="match status" value="1"/>
</dbReference>
<keyword evidence="9 10" id="KW-0670">Pyruvate</keyword>
<comment type="PTM">
    <text evidence="10">Is synthesized initially as an inactive proenzyme. Formation of the active enzyme involves a self-maturation process in which the active site pyruvoyl group is generated from an internal serine residue via an autocatalytic post-translational modification. Two non-identical subunits are generated from the proenzyme in this reaction, and the pyruvate is formed at the N-terminus of the alpha chain, which is derived from the carboxyl end of the proenzyme. The post-translation cleavage follows an unusual pathway, termed non-hydrolytic serinolysis, in which the side chain hydroxyl group of the serine supplies its oxygen atom to form the C-terminus of the beta chain, while the remainder of the serine residue undergoes an oxidative deamination to produce ammonia and the pyruvoyl group blocking the N-terminus of the alpha chain.</text>
</comment>
<evidence type="ECO:0000256" key="3">
    <source>
        <dbReference type="ARBA" id="ARBA00022813"/>
    </source>
</evidence>
<dbReference type="STRING" id="661478.OP10G_0512"/>
<feature type="chain" id="PRO_5023358939" description="S-adenosylmethionine decarboxylase beta chain" evidence="10">
    <location>
        <begin position="1"/>
        <end position="150"/>
    </location>
</feature>
<feature type="active site" description="Proton donor; for catalytic activity" evidence="10">
    <location>
        <position position="171"/>
    </location>
</feature>
<keyword evidence="6 10" id="KW-0865">Zymogen</keyword>
<dbReference type="HAMAP" id="MF_00464">
    <property type="entry name" value="AdoMetDC_1"/>
    <property type="match status" value="1"/>
</dbReference>
<comment type="cofactor">
    <cofactor evidence="10">
        <name>pyruvate</name>
        <dbReference type="ChEBI" id="CHEBI:15361"/>
    </cofactor>
    <text evidence="10">Binds 1 pyruvoyl group covalently per subunit.</text>
</comment>
<keyword evidence="11" id="KW-0732">Signal</keyword>
<dbReference type="Proteomes" id="UP000027982">
    <property type="component" value="Chromosome"/>
</dbReference>
<dbReference type="RefSeq" id="WP_144240956.1">
    <property type="nucleotide sequence ID" value="NZ_CP007139.1"/>
</dbReference>
<dbReference type="Pfam" id="PF02675">
    <property type="entry name" value="AdoMet_dc"/>
    <property type="match status" value="1"/>
</dbReference>
<evidence type="ECO:0000313" key="13">
    <source>
        <dbReference type="Proteomes" id="UP000027982"/>
    </source>
</evidence>
<dbReference type="InterPro" id="IPR016067">
    <property type="entry name" value="S-AdoMet_deCO2ase_core"/>
</dbReference>
<dbReference type="HOGENOM" id="CLU_1319354_0_0_0"/>
<sequence>MANSFIPVSNLLACSLVFGAIAAPSALGQPMAWLRRLFGRKSFNAVAEPMAPRVETDSGWTLIHADDIAAFEAWLGKDETGLPFRPGEEASLGSHLLIELFGCRGDMLKYEDHVGDAMRAAAVESKATVVEQSFHEFKPYGVSGAVIIQESHYTIHTWPEHGYAAVDLFYCGGTVQVHRAVEVLRERFQPERIKFLVVRRGLQSEVER</sequence>
<dbReference type="EMBL" id="CP007139">
    <property type="protein sequence ID" value="AIE83880.1"/>
    <property type="molecule type" value="Genomic_DNA"/>
</dbReference>
<feature type="active site" description="Schiff-base intermediate with substrate; via pyruvic acid" evidence="10">
    <location>
        <position position="151"/>
    </location>
</feature>
<feature type="active site" description="Proton acceptor; for processing activity" evidence="10">
    <location>
        <position position="156"/>
    </location>
</feature>
<dbReference type="GO" id="GO:0005829">
    <property type="term" value="C:cytosol"/>
    <property type="evidence" value="ECO:0007669"/>
    <property type="project" value="TreeGrafter"/>
</dbReference>
<evidence type="ECO:0000256" key="6">
    <source>
        <dbReference type="ARBA" id="ARBA00023145"/>
    </source>
</evidence>
<gene>
    <name evidence="10" type="primary">speH</name>
    <name evidence="12" type="ORF">OP10G_0512</name>
</gene>
<dbReference type="PANTHER" id="PTHR33866">
    <property type="entry name" value="S-ADENOSYLMETHIONINE DECARBOXYLASE PROENZYME"/>
    <property type="match status" value="1"/>
</dbReference>
<comment type="catalytic activity">
    <reaction evidence="10">
        <text>S-adenosyl-L-methionine + H(+) = S-adenosyl 3-(methylsulfanyl)propylamine + CO2</text>
        <dbReference type="Rhea" id="RHEA:15981"/>
        <dbReference type="ChEBI" id="CHEBI:15378"/>
        <dbReference type="ChEBI" id="CHEBI:16526"/>
        <dbReference type="ChEBI" id="CHEBI:57443"/>
        <dbReference type="ChEBI" id="CHEBI:59789"/>
        <dbReference type="EC" id="4.1.1.50"/>
    </reaction>
</comment>
<dbReference type="SUPFAM" id="SSF56276">
    <property type="entry name" value="S-adenosylmethionine decarboxylase"/>
    <property type="match status" value="1"/>
</dbReference>
<reference evidence="12 13" key="1">
    <citation type="journal article" date="2014" name="PLoS ONE">
        <title>The first complete genome sequence of the class fimbriimonadia in the phylum armatimonadetes.</title>
        <authorList>
            <person name="Hu Z.Y."/>
            <person name="Wang Y.Z."/>
            <person name="Im W.T."/>
            <person name="Wang S.Y."/>
            <person name="Zhao G.P."/>
            <person name="Zheng H.J."/>
            <person name="Quan Z.X."/>
        </authorList>
    </citation>
    <scope>NUCLEOTIDE SEQUENCE [LARGE SCALE GENOMIC DNA]</scope>
    <source>
        <strain evidence="12">Gsoil 348</strain>
    </source>
</reference>
<dbReference type="EC" id="4.1.1.50" evidence="10"/>
<comment type="subunit">
    <text evidence="10">Heterotetramer of two alpha and two beta chains arranged as a dimer of alpha/beta heterodimers.</text>
</comment>
<keyword evidence="5 10" id="KW-0620">Polyamine biosynthesis</keyword>
<dbReference type="KEGG" id="fgi:OP10G_0512"/>
<comment type="similarity">
    <text evidence="10">Belongs to the prokaryotic AdoMetDC family. Type 1 subfamily.</text>
</comment>
<name>A0A068NM68_FIMGI</name>
<evidence type="ECO:0000256" key="9">
    <source>
        <dbReference type="ARBA" id="ARBA00023317"/>
    </source>
</evidence>
<accession>A0A068NM68</accession>
<feature type="modified residue" description="Pyruvic acid (Ser); by autocatalysis" evidence="10">
    <location>
        <position position="151"/>
    </location>
</feature>
<evidence type="ECO:0000256" key="2">
    <source>
        <dbReference type="ARBA" id="ARBA00022793"/>
    </source>
</evidence>
<evidence type="ECO:0000256" key="5">
    <source>
        <dbReference type="ARBA" id="ARBA00023115"/>
    </source>
</evidence>
<feature type="chain" id="PRO_5001651835" description="S-adenosylmethionine decarboxylase proenzyme" evidence="11">
    <location>
        <begin position="23"/>
        <end position="208"/>
    </location>
</feature>
<keyword evidence="1 10" id="KW-0949">S-adenosyl-L-methionine</keyword>
<dbReference type="Gene3D" id="3.60.90.10">
    <property type="entry name" value="S-adenosylmethionine decarboxylase"/>
    <property type="match status" value="1"/>
</dbReference>
<comment type="pathway">
    <text evidence="10">Amine and polyamine biosynthesis; S-adenosylmethioninamine biosynthesis; S-adenosylmethioninamine from S-adenosyl-L-methionine: step 1/1.</text>
</comment>
<feature type="site" description="Cleavage (non-hydrolytic); by autolysis" evidence="10">
    <location>
        <begin position="150"/>
        <end position="151"/>
    </location>
</feature>
<protein>
    <recommendedName>
        <fullName evidence="10">S-adenosylmethionine decarboxylase proenzyme</fullName>
        <shortName evidence="10">AdoMetDC</shortName>
        <shortName evidence="10">SAMDC</shortName>
        <ecNumber evidence="10">4.1.1.50</ecNumber>
    </recommendedName>
    <component>
        <recommendedName>
            <fullName evidence="10">S-adenosylmethionine decarboxylase beta chain</fullName>
        </recommendedName>
    </component>
    <component>
        <recommendedName>
            <fullName evidence="10">S-adenosylmethionine decarboxylase alpha chain</fullName>
        </recommendedName>
    </component>
</protein>
<feature type="signal peptide" evidence="11">
    <location>
        <begin position="1"/>
        <end position="22"/>
    </location>
</feature>
<comment type="function">
    <text evidence="10">Catalyzes the decarboxylation of S-adenosylmethionine to S-adenosylmethioninamine (dcAdoMet), the propylamine donor required for the synthesis of the polyamines spermine and spermidine from the diamine putrescine.</text>
</comment>
<keyword evidence="2 10" id="KW-0210">Decarboxylase</keyword>
<evidence type="ECO:0000256" key="7">
    <source>
        <dbReference type="ARBA" id="ARBA00023239"/>
    </source>
</evidence>
<evidence type="ECO:0000256" key="11">
    <source>
        <dbReference type="SAM" id="SignalP"/>
    </source>
</evidence>